<dbReference type="GO" id="GO:0020037">
    <property type="term" value="F:heme binding"/>
    <property type="evidence" value="ECO:0007669"/>
    <property type="project" value="InterPro"/>
</dbReference>
<dbReference type="GO" id="GO:0006935">
    <property type="term" value="P:chemotaxis"/>
    <property type="evidence" value="ECO:0007669"/>
    <property type="project" value="UniProtKB-KW"/>
</dbReference>
<dbReference type="InterPro" id="IPR004089">
    <property type="entry name" value="MCPsignal_dom"/>
</dbReference>
<sequence>MQESGDDSLRQRLDFIELDEKTCRTLHSLRPTLSEILGGALDKFYAKVAATPHLARFFRDGSHMAAAKKAQVGHWDRVSNGTFTQEYVKGVTAIGKAHARVGLEPRWYIGGYSMLIGELVAGVLKKHWPFPFGKHHATALADKLSALIKASMLDMDYSISVYLDALEEKRLQLQEERERSEANQQIAMQHLRRGLEALARGDFKARMSDDLPDDFKQMATDYNEAVARLNESFQLIRRSSEEILAGTETIARTSDELALRTSKQAAGVQESSTALQQLSVSVSQTASNAERAASVVKETQQQARTSGEVVNQAVSAMAEIEKSSSEISKIIGVIDEIAFQTNLLALNAGVEAARAGEAGKGFAVVAQEVRQLAQRSADAAKEIKRLISQSSQQVNEGVELVSNTGTALADIIGRIDAINTFVGEIATAAKDQASGLSGINQATRSMDGLTQENSTMVEQTSAETRRLRNEVAGLVELLGRINTDSSEVSLSPPTPRRQVRGLAA</sequence>
<comment type="caution">
    <text evidence="8">The sequence shown here is derived from an EMBL/GenBank/DDBJ whole genome shotgun (WGS) entry which is preliminary data.</text>
</comment>
<evidence type="ECO:0000313" key="8">
    <source>
        <dbReference type="EMBL" id="RYC09959.1"/>
    </source>
</evidence>
<evidence type="ECO:0000313" key="9">
    <source>
        <dbReference type="Proteomes" id="UP000291088"/>
    </source>
</evidence>
<feature type="region of interest" description="Disordered" evidence="5">
    <location>
        <begin position="485"/>
        <end position="504"/>
    </location>
</feature>
<feature type="domain" description="Methyl-accepting transducer" evidence="6">
    <location>
        <begin position="239"/>
        <end position="468"/>
    </location>
</feature>
<dbReference type="PANTHER" id="PTHR43531">
    <property type="entry name" value="PROTEIN ICFG"/>
    <property type="match status" value="1"/>
</dbReference>
<dbReference type="CDD" id="cd01068">
    <property type="entry name" value="globin_sensor"/>
    <property type="match status" value="1"/>
</dbReference>
<dbReference type="PANTHER" id="PTHR43531:SF11">
    <property type="entry name" value="METHYL-ACCEPTING CHEMOTAXIS PROTEIN 3"/>
    <property type="match status" value="1"/>
</dbReference>
<dbReference type="GO" id="GO:0019825">
    <property type="term" value="F:oxygen binding"/>
    <property type="evidence" value="ECO:0007669"/>
    <property type="project" value="InterPro"/>
</dbReference>
<dbReference type="GO" id="GO:0004888">
    <property type="term" value="F:transmembrane signaling receptor activity"/>
    <property type="evidence" value="ECO:0007669"/>
    <property type="project" value="InterPro"/>
</dbReference>
<dbReference type="InterPro" id="IPR004090">
    <property type="entry name" value="Chemotax_Me-accpt_rcpt"/>
</dbReference>
<gene>
    <name evidence="8" type="ORF">EUU22_17910</name>
</gene>
<dbReference type="CDD" id="cd11386">
    <property type="entry name" value="MCP_signal"/>
    <property type="match status" value="1"/>
</dbReference>
<evidence type="ECO:0000259" key="6">
    <source>
        <dbReference type="PROSITE" id="PS50111"/>
    </source>
</evidence>
<evidence type="ECO:0000256" key="5">
    <source>
        <dbReference type="SAM" id="MobiDB-lite"/>
    </source>
</evidence>
<dbReference type="GO" id="GO:0007165">
    <property type="term" value="P:signal transduction"/>
    <property type="evidence" value="ECO:0007669"/>
    <property type="project" value="UniProtKB-KW"/>
</dbReference>
<evidence type="ECO:0000256" key="1">
    <source>
        <dbReference type="ARBA" id="ARBA00004370"/>
    </source>
</evidence>
<accession>A0A4Q2T068</accession>
<dbReference type="RefSeq" id="WP_129333354.1">
    <property type="nucleotide sequence ID" value="NZ_SDVB01000253.1"/>
</dbReference>
<evidence type="ECO:0000256" key="4">
    <source>
        <dbReference type="PROSITE-ProRule" id="PRU00284"/>
    </source>
</evidence>
<dbReference type="SUPFAM" id="SSF46458">
    <property type="entry name" value="Globin-like"/>
    <property type="match status" value="1"/>
</dbReference>
<dbReference type="Gene3D" id="1.10.490.10">
    <property type="entry name" value="Globins"/>
    <property type="match status" value="1"/>
</dbReference>
<dbReference type="InterPro" id="IPR009050">
    <property type="entry name" value="Globin-like_sf"/>
</dbReference>
<dbReference type="FunFam" id="1.10.287.950:FF:000001">
    <property type="entry name" value="Methyl-accepting chemotaxis sensory transducer"/>
    <property type="match status" value="1"/>
</dbReference>
<dbReference type="Proteomes" id="UP000291088">
    <property type="component" value="Unassembled WGS sequence"/>
</dbReference>
<dbReference type="InterPro" id="IPR039379">
    <property type="entry name" value="Protoglobin_sensor_dom"/>
</dbReference>
<dbReference type="InterPro" id="IPR012292">
    <property type="entry name" value="Globin/Proto"/>
</dbReference>
<comment type="similarity">
    <text evidence="3">Belongs to the methyl-accepting chemotaxis (MCP) protein family.</text>
</comment>
<keyword evidence="4" id="KW-0807">Transducer</keyword>
<dbReference type="AlphaFoldDB" id="A0A4Q2T068"/>
<dbReference type="InterPro" id="IPR003660">
    <property type="entry name" value="HAMP_dom"/>
</dbReference>
<organism evidence="8 9">
    <name type="scientific">Ciceribacter ferrooxidans</name>
    <dbReference type="NCBI Taxonomy" id="2509717"/>
    <lineage>
        <taxon>Bacteria</taxon>
        <taxon>Pseudomonadati</taxon>
        <taxon>Pseudomonadota</taxon>
        <taxon>Alphaproteobacteria</taxon>
        <taxon>Hyphomicrobiales</taxon>
        <taxon>Rhizobiaceae</taxon>
        <taxon>Ciceribacter</taxon>
    </lineage>
</organism>
<name>A0A4Q2T068_9HYPH</name>
<feature type="domain" description="HAMP" evidence="7">
    <location>
        <begin position="182"/>
        <end position="234"/>
    </location>
</feature>
<dbReference type="SUPFAM" id="SSF58104">
    <property type="entry name" value="Methyl-accepting chemotaxis protein (MCP) signaling domain"/>
    <property type="match status" value="1"/>
</dbReference>
<proteinExistence type="inferred from homology"/>
<dbReference type="GO" id="GO:0016020">
    <property type="term" value="C:membrane"/>
    <property type="evidence" value="ECO:0007669"/>
    <property type="project" value="UniProtKB-SubCell"/>
</dbReference>
<dbReference type="Pfam" id="PF00015">
    <property type="entry name" value="MCPsignal"/>
    <property type="match status" value="1"/>
</dbReference>
<reference evidence="8 9" key="1">
    <citation type="submission" date="2019-01" db="EMBL/GenBank/DDBJ databases">
        <authorList>
            <person name="Deng T."/>
        </authorList>
    </citation>
    <scope>NUCLEOTIDE SEQUENCE [LARGE SCALE GENOMIC DNA]</scope>
    <source>
        <strain evidence="8 9">F8825</strain>
    </source>
</reference>
<dbReference type="Pfam" id="PF11563">
    <property type="entry name" value="Protoglobin"/>
    <property type="match status" value="1"/>
</dbReference>
<dbReference type="SMART" id="SM00283">
    <property type="entry name" value="MA"/>
    <property type="match status" value="1"/>
</dbReference>
<dbReference type="InterPro" id="IPR051310">
    <property type="entry name" value="MCP_chemotaxis"/>
</dbReference>
<dbReference type="PRINTS" id="PR00260">
    <property type="entry name" value="CHEMTRNSDUCR"/>
</dbReference>
<keyword evidence="2" id="KW-0145">Chemotaxis</keyword>
<evidence type="ECO:0000259" key="7">
    <source>
        <dbReference type="PROSITE" id="PS50885"/>
    </source>
</evidence>
<dbReference type="PROSITE" id="PS50885">
    <property type="entry name" value="HAMP"/>
    <property type="match status" value="1"/>
</dbReference>
<dbReference type="InterPro" id="IPR044398">
    <property type="entry name" value="Globin-sensor_dom"/>
</dbReference>
<protein>
    <submittedName>
        <fullName evidence="8">Globin-coupled sensor protein</fullName>
    </submittedName>
</protein>
<comment type="subcellular location">
    <subcellularLocation>
        <location evidence="1">Membrane</location>
    </subcellularLocation>
</comment>
<evidence type="ECO:0000256" key="3">
    <source>
        <dbReference type="ARBA" id="ARBA00029447"/>
    </source>
</evidence>
<dbReference type="OrthoDB" id="266313at2"/>
<dbReference type="Gene3D" id="1.10.287.950">
    <property type="entry name" value="Methyl-accepting chemotaxis protein"/>
    <property type="match status" value="1"/>
</dbReference>
<keyword evidence="9" id="KW-1185">Reference proteome</keyword>
<dbReference type="PROSITE" id="PS50111">
    <property type="entry name" value="CHEMOTAXIS_TRANSDUC_2"/>
    <property type="match status" value="1"/>
</dbReference>
<dbReference type="EMBL" id="SDVB01000253">
    <property type="protein sequence ID" value="RYC09959.1"/>
    <property type="molecule type" value="Genomic_DNA"/>
</dbReference>
<evidence type="ECO:0000256" key="2">
    <source>
        <dbReference type="ARBA" id="ARBA00022500"/>
    </source>
</evidence>